<dbReference type="GO" id="GO:0019441">
    <property type="term" value="P:L-tryptophan catabolic process to kynurenine"/>
    <property type="evidence" value="ECO:0007669"/>
    <property type="project" value="InterPro"/>
</dbReference>
<dbReference type="SUPFAM" id="SSF140959">
    <property type="entry name" value="Indolic compounds 2,3-dioxygenase-like"/>
    <property type="match status" value="1"/>
</dbReference>
<evidence type="ECO:0000313" key="1">
    <source>
        <dbReference type="EMBL" id="MDJ1499814.1"/>
    </source>
</evidence>
<comment type="caution">
    <text evidence="1">The sequence shown here is derived from an EMBL/GenBank/DDBJ whole genome shotgun (WGS) entry which is preliminary data.</text>
</comment>
<evidence type="ECO:0000313" key="2">
    <source>
        <dbReference type="Proteomes" id="UP001232063"/>
    </source>
</evidence>
<dbReference type="InterPro" id="IPR015029">
    <property type="entry name" value="PrnB"/>
</dbReference>
<dbReference type="Gene3D" id="1.20.58.480">
    <property type="match status" value="1"/>
</dbReference>
<sequence>MHSAPFSVEVSVTSLSQENEYISNLDPLKADQLIHKLPFLNQKKDTIELVLLLVDIMPSMNEIHTFDKYQANAAIRDIGFLLGSLKRHQVEPVNIIPELEDKMNLMGEKSGLPPRDTLLHYTVWNPTDFRRRTYTGTQDEQFLIESVVVAMEPLVRCIILLRNLHLTSLSSPEFKIICQEIVALFENVIEGIVIARRKVSPSYFANELRFYFDPIILNNREYLGPGAVEMPMFVFDHLLWSSDCQDEEYRIFKETYLPYIHPEMRNIYLEFENKSSMVSKVCRLADGQVEFNSIILDSLKSLSSCCRLLKSFRMPHKKIAEEAYAHTKKQDLTFTTNENTHRNHGSGGYSTDILTHILNLTNQKIDMLEICISNFQAPESGRNISRN</sequence>
<dbReference type="EMBL" id="JASJOU010000001">
    <property type="protein sequence ID" value="MDJ1499814.1"/>
    <property type="molecule type" value="Genomic_DNA"/>
</dbReference>
<dbReference type="RefSeq" id="WP_314509365.1">
    <property type="nucleotide sequence ID" value="NZ_JASJOU010000001.1"/>
</dbReference>
<dbReference type="Pfam" id="PF08933">
    <property type="entry name" value="PrnB"/>
    <property type="match status" value="1"/>
</dbReference>
<dbReference type="GO" id="GO:0020037">
    <property type="term" value="F:heme binding"/>
    <property type="evidence" value="ECO:0007669"/>
    <property type="project" value="InterPro"/>
</dbReference>
<dbReference type="GO" id="GO:0046872">
    <property type="term" value="F:metal ion binding"/>
    <property type="evidence" value="ECO:0007669"/>
    <property type="project" value="InterPro"/>
</dbReference>
<name>A0AAE3QXC1_9BACT</name>
<dbReference type="Gene3D" id="1.20.58.1320">
    <property type="match status" value="1"/>
</dbReference>
<dbReference type="Proteomes" id="UP001232063">
    <property type="component" value="Unassembled WGS sequence"/>
</dbReference>
<protein>
    <submittedName>
        <fullName evidence="1">DUF1864 family protein</fullName>
    </submittedName>
</protein>
<accession>A0AAE3QXC1</accession>
<dbReference type="AlphaFoldDB" id="A0AAE3QXC1"/>
<dbReference type="InterPro" id="IPR037217">
    <property type="entry name" value="Trp/Indoleamine_2_3_dOase-like"/>
</dbReference>
<organism evidence="1 2">
    <name type="scientific">Xanthocytophaga agilis</name>
    <dbReference type="NCBI Taxonomy" id="3048010"/>
    <lineage>
        <taxon>Bacteria</taxon>
        <taxon>Pseudomonadati</taxon>
        <taxon>Bacteroidota</taxon>
        <taxon>Cytophagia</taxon>
        <taxon>Cytophagales</taxon>
        <taxon>Rhodocytophagaceae</taxon>
        <taxon>Xanthocytophaga</taxon>
    </lineage>
</organism>
<keyword evidence="2" id="KW-1185">Reference proteome</keyword>
<gene>
    <name evidence="1" type="ORF">QNI22_04110</name>
</gene>
<reference evidence="1" key="1">
    <citation type="submission" date="2023-05" db="EMBL/GenBank/DDBJ databases">
        <authorList>
            <person name="Zhang X."/>
        </authorList>
    </citation>
    <scope>NUCLEOTIDE SEQUENCE</scope>
    <source>
        <strain evidence="1">BD1B2-1</strain>
    </source>
</reference>
<proteinExistence type="predicted"/>